<name>A0A1S3CBL0_CUCME</name>
<dbReference type="PANTHER" id="PTHR47149:SF1">
    <property type="entry name" value="F-BOX PROTEIN RMF"/>
    <property type="match status" value="1"/>
</dbReference>
<sequence length="356" mass="39734">MAKKLSIASARDRVVTRSQSISMERAKMSKRSSPKNNPVVAAEPEGMVKRMRRDIKPIHSCSSPHSAFLTAHSSASSSASSSSCWYDADVWTEVAKFLDGRSLMMLAATSRWFYRLVMEDSIWKYVCLRDLQVPAPQHTAFKWIKLYVSAFDGSHSYIFRQPEKHLDWMRIGAFFLDSSVALLSERLGSQMKVPKQGSTANTLESGCCVLHNVKTGIWIADLQLVRCPVCDLNTCDGTMQTLDARHIELFLNEGYQDGSWEYQIVGSHDIRKPTESASGAIFDVKHLEDSSTSGILDLKSWTGSRADWQPKAMITLSAVAVNTYLQDNEGVHVKYQAMRAGANGEVVSIRISQQLL</sequence>
<dbReference type="InterPro" id="IPR001810">
    <property type="entry name" value="F-box_dom"/>
</dbReference>
<dbReference type="KEGG" id="cmo:103498945"/>
<dbReference type="InterPro" id="IPR036047">
    <property type="entry name" value="F-box-like_dom_sf"/>
</dbReference>
<dbReference type="GeneID" id="103498945"/>
<dbReference type="Pfam" id="PF12937">
    <property type="entry name" value="F-box-like"/>
    <property type="match status" value="1"/>
</dbReference>
<dbReference type="Gramene" id="MELO3C022415.2.1">
    <property type="protein sequence ID" value="MELO3C022415.2.1"/>
    <property type="gene ID" value="MELO3C022415.2"/>
</dbReference>
<dbReference type="GO" id="GO:0005634">
    <property type="term" value="C:nucleus"/>
    <property type="evidence" value="ECO:0007669"/>
    <property type="project" value="TreeGrafter"/>
</dbReference>
<organism evidence="3 4">
    <name type="scientific">Cucumis melo</name>
    <name type="common">Muskmelon</name>
    <dbReference type="NCBI Taxonomy" id="3656"/>
    <lineage>
        <taxon>Eukaryota</taxon>
        <taxon>Viridiplantae</taxon>
        <taxon>Streptophyta</taxon>
        <taxon>Embryophyta</taxon>
        <taxon>Tracheophyta</taxon>
        <taxon>Spermatophyta</taxon>
        <taxon>Magnoliopsida</taxon>
        <taxon>eudicotyledons</taxon>
        <taxon>Gunneridae</taxon>
        <taxon>Pentapetalae</taxon>
        <taxon>rosids</taxon>
        <taxon>fabids</taxon>
        <taxon>Cucurbitales</taxon>
        <taxon>Cucurbitaceae</taxon>
        <taxon>Benincaseae</taxon>
        <taxon>Cucumis</taxon>
    </lineage>
</organism>
<dbReference type="SUPFAM" id="SSF81383">
    <property type="entry name" value="F-box domain"/>
    <property type="match status" value="1"/>
</dbReference>
<evidence type="ECO:0000313" key="3">
    <source>
        <dbReference type="Proteomes" id="UP001652600"/>
    </source>
</evidence>
<evidence type="ECO:0000259" key="2">
    <source>
        <dbReference type="Pfam" id="PF12937"/>
    </source>
</evidence>
<evidence type="ECO:0000256" key="1">
    <source>
        <dbReference type="SAM" id="MobiDB-lite"/>
    </source>
</evidence>
<dbReference type="InParanoid" id="A0A1S3CBL0"/>
<accession>A0A1S3CBL0</accession>
<dbReference type="GO" id="GO:0061458">
    <property type="term" value="P:reproductive system development"/>
    <property type="evidence" value="ECO:0007669"/>
    <property type="project" value="TreeGrafter"/>
</dbReference>
<dbReference type="Gene3D" id="1.20.1280.50">
    <property type="match status" value="1"/>
</dbReference>
<dbReference type="PANTHER" id="PTHR47149">
    <property type="entry name" value="F-BOX PROTEIN RMF"/>
    <property type="match status" value="1"/>
</dbReference>
<reference evidence="4" key="1">
    <citation type="submission" date="2025-08" db="UniProtKB">
        <authorList>
            <consortium name="RefSeq"/>
        </authorList>
    </citation>
    <scope>IDENTIFICATION</scope>
    <source>
        <tissue evidence="4">Stem</tissue>
    </source>
</reference>
<evidence type="ECO:0000313" key="4">
    <source>
        <dbReference type="RefSeq" id="XP_008459999.2"/>
    </source>
</evidence>
<feature type="domain" description="F-box" evidence="2">
    <location>
        <begin position="90"/>
        <end position="129"/>
    </location>
</feature>
<protein>
    <submittedName>
        <fullName evidence="4">Probable F-box protein At3g61730</fullName>
    </submittedName>
</protein>
<feature type="region of interest" description="Disordered" evidence="1">
    <location>
        <begin position="16"/>
        <end position="40"/>
    </location>
</feature>
<keyword evidence="3" id="KW-1185">Reference proteome</keyword>
<gene>
    <name evidence="4" type="primary">LOC103498945</name>
</gene>
<dbReference type="AlphaFoldDB" id="A0A1S3CBL0"/>
<dbReference type="Proteomes" id="UP001652600">
    <property type="component" value="Chromosome 11"/>
</dbReference>
<dbReference type="eggNOG" id="ENOG502QV89">
    <property type="taxonomic scope" value="Eukaryota"/>
</dbReference>
<proteinExistence type="predicted"/>
<dbReference type="RefSeq" id="XP_008459999.2">
    <property type="nucleotide sequence ID" value="XM_008461777.2"/>
</dbReference>